<dbReference type="EMBL" id="JANBVN010000134">
    <property type="protein sequence ID" value="KAJ9139228.1"/>
    <property type="molecule type" value="Genomic_DNA"/>
</dbReference>
<gene>
    <name evidence="2" type="ORF">NKR19_g7559</name>
</gene>
<comment type="caution">
    <text evidence="2">The sequence shown here is derived from an EMBL/GenBank/DDBJ whole genome shotgun (WGS) entry which is preliminary data.</text>
</comment>
<feature type="compositionally biased region" description="Acidic residues" evidence="1">
    <location>
        <begin position="375"/>
        <end position="385"/>
    </location>
</feature>
<dbReference type="Proteomes" id="UP001174691">
    <property type="component" value="Unassembled WGS sequence"/>
</dbReference>
<evidence type="ECO:0000313" key="2">
    <source>
        <dbReference type="EMBL" id="KAJ9139228.1"/>
    </source>
</evidence>
<dbReference type="SUPFAM" id="SSF52047">
    <property type="entry name" value="RNI-like"/>
    <property type="match status" value="1"/>
</dbReference>
<sequence>MAVLRRLKDNQLHSFSWDLGTCVPSEILGDRGIIPLKQPLLRSLSLTTNALCFGDGDVEPVDLSSFHHLQSLCWRAIHGRDVDALYLVIQLNKSRLRTLELDFVNWQKFLDYQDLSSDEEDGNDEGTSMANSFFADHILCLDRRRPRQLLPQLRVLNLTQVALVGAMAHAINFDTLRSLTLRMCPGWTDFVKTALQLKVSLRLITLEIQDTDAVSISGEYVIRDLINEFTGLEELFISQTGPVETLDLWKTIARCHPTLRRLVHHQRTINTDWEDPNFEEEVDLDDLAIFGREGRIMKEDPLRNNPLARLDLDCIGLCCRPNRRLKHILLPYRVIPSLKLLHIRQSAADLKLYASWFQGNSPPMVSLATTGEDPQVTEEENEEESNSGREDSMAPSWADSGPPSPIDDTEDAAFNPDDDENAAVAESGRLNWPKLLPETQRFASWAFGPHGIPSLQIIAFGDYAHGGRATSNRFFLCRCTEEGRRFRYLSEYDRMGKELYLEYRNVLQACPVEPLLGQE</sequence>
<accession>A0AA38R740</accession>
<feature type="region of interest" description="Disordered" evidence="1">
    <location>
        <begin position="364"/>
        <end position="419"/>
    </location>
</feature>
<dbReference type="Gene3D" id="3.80.10.10">
    <property type="entry name" value="Ribonuclease Inhibitor"/>
    <property type="match status" value="1"/>
</dbReference>
<name>A0AA38R740_9PEZI</name>
<evidence type="ECO:0000313" key="3">
    <source>
        <dbReference type="Proteomes" id="UP001174691"/>
    </source>
</evidence>
<dbReference type="InterPro" id="IPR032675">
    <property type="entry name" value="LRR_dom_sf"/>
</dbReference>
<organism evidence="2 3">
    <name type="scientific">Coniochaeta hoffmannii</name>
    <dbReference type="NCBI Taxonomy" id="91930"/>
    <lineage>
        <taxon>Eukaryota</taxon>
        <taxon>Fungi</taxon>
        <taxon>Dikarya</taxon>
        <taxon>Ascomycota</taxon>
        <taxon>Pezizomycotina</taxon>
        <taxon>Sordariomycetes</taxon>
        <taxon>Sordariomycetidae</taxon>
        <taxon>Coniochaetales</taxon>
        <taxon>Coniochaetaceae</taxon>
        <taxon>Coniochaeta</taxon>
    </lineage>
</organism>
<reference evidence="2" key="1">
    <citation type="submission" date="2022-07" db="EMBL/GenBank/DDBJ databases">
        <title>Fungi with potential for degradation of polypropylene.</title>
        <authorList>
            <person name="Gostincar C."/>
        </authorList>
    </citation>
    <scope>NUCLEOTIDE SEQUENCE</scope>
    <source>
        <strain evidence="2">EXF-13287</strain>
    </source>
</reference>
<proteinExistence type="predicted"/>
<protein>
    <submittedName>
        <fullName evidence="2">F-box domain-containing protein</fullName>
    </submittedName>
</protein>
<dbReference type="AlphaFoldDB" id="A0AA38R740"/>
<feature type="compositionally biased region" description="Acidic residues" evidence="1">
    <location>
        <begin position="407"/>
        <end position="419"/>
    </location>
</feature>
<evidence type="ECO:0000256" key="1">
    <source>
        <dbReference type="SAM" id="MobiDB-lite"/>
    </source>
</evidence>
<keyword evidence="3" id="KW-1185">Reference proteome</keyword>